<dbReference type="GO" id="GO:0032259">
    <property type="term" value="P:methylation"/>
    <property type="evidence" value="ECO:0007669"/>
    <property type="project" value="UniProtKB-KW"/>
</dbReference>
<keyword evidence="3" id="KW-1185">Reference proteome</keyword>
<dbReference type="SUPFAM" id="SSF53335">
    <property type="entry name" value="S-adenosyl-L-methionine-dependent methyltransferases"/>
    <property type="match status" value="1"/>
</dbReference>
<accession>A0ABP8TGX8</accession>
<dbReference type="RefSeq" id="WP_345354009.1">
    <property type="nucleotide sequence ID" value="NZ_BAABHJ010000008.1"/>
</dbReference>
<protein>
    <submittedName>
        <fullName evidence="2">Class I SAM-dependent methyltransferase</fullName>
    </submittedName>
</protein>
<dbReference type="Gene3D" id="3.40.50.150">
    <property type="entry name" value="Vaccinia Virus protein VP39"/>
    <property type="match status" value="1"/>
</dbReference>
<evidence type="ECO:0000259" key="1">
    <source>
        <dbReference type="Pfam" id="PF13649"/>
    </source>
</evidence>
<sequence length="245" mass="28023">MTEQDFDADGLFDDDYLHFFAEPLDDRADAETDLIWRLLDLEPGMEVLDLACGHGRIANRLAERGCRVTGLDATPAFLERARQDAEARQAPVTYVEGDMRSLPWERRFGLVISWFTAFGYFDDEDNRRVLAEAARVLAPGGRFAVELNNRDWIIRNFQPASIIEREDDLLIDQRTLDPLTGRAVTERTVVRQGRVRRIPFYVRMFTFTELRDWLLAAGFRTVTGHGDEGGPLTPDSRRMIVVAQT</sequence>
<proteinExistence type="predicted"/>
<evidence type="ECO:0000313" key="3">
    <source>
        <dbReference type="Proteomes" id="UP001500212"/>
    </source>
</evidence>
<dbReference type="GO" id="GO:0008168">
    <property type="term" value="F:methyltransferase activity"/>
    <property type="evidence" value="ECO:0007669"/>
    <property type="project" value="UniProtKB-KW"/>
</dbReference>
<dbReference type="PANTHER" id="PTHR43591">
    <property type="entry name" value="METHYLTRANSFERASE"/>
    <property type="match status" value="1"/>
</dbReference>
<dbReference type="Gene3D" id="2.20.25.110">
    <property type="entry name" value="S-adenosyl-L-methionine-dependent methyltransferases"/>
    <property type="match status" value="1"/>
</dbReference>
<dbReference type="EMBL" id="BAABHJ010000008">
    <property type="protein sequence ID" value="GAA4608024.1"/>
    <property type="molecule type" value="Genomic_DNA"/>
</dbReference>
<dbReference type="PANTHER" id="PTHR43591:SF110">
    <property type="entry name" value="RHODANESE DOMAIN-CONTAINING PROTEIN"/>
    <property type="match status" value="1"/>
</dbReference>
<reference evidence="3" key="1">
    <citation type="journal article" date="2019" name="Int. J. Syst. Evol. Microbiol.">
        <title>The Global Catalogue of Microorganisms (GCM) 10K type strain sequencing project: providing services to taxonomists for standard genome sequencing and annotation.</title>
        <authorList>
            <consortium name="The Broad Institute Genomics Platform"/>
            <consortium name="The Broad Institute Genome Sequencing Center for Infectious Disease"/>
            <person name="Wu L."/>
            <person name="Ma J."/>
        </authorList>
    </citation>
    <scope>NUCLEOTIDE SEQUENCE [LARGE SCALE GENOMIC DNA]</scope>
    <source>
        <strain evidence="3">JCM 17938</strain>
    </source>
</reference>
<dbReference type="CDD" id="cd02440">
    <property type="entry name" value="AdoMet_MTases"/>
    <property type="match status" value="1"/>
</dbReference>
<gene>
    <name evidence="2" type="ORF">GCM10023195_31040</name>
</gene>
<comment type="caution">
    <text evidence="2">The sequence shown here is derived from an EMBL/GenBank/DDBJ whole genome shotgun (WGS) entry which is preliminary data.</text>
</comment>
<name>A0ABP8TGX8_9ACTN</name>
<dbReference type="InterPro" id="IPR041698">
    <property type="entry name" value="Methyltransf_25"/>
</dbReference>
<dbReference type="InterPro" id="IPR029063">
    <property type="entry name" value="SAM-dependent_MTases_sf"/>
</dbReference>
<dbReference type="Pfam" id="PF13649">
    <property type="entry name" value="Methyltransf_25"/>
    <property type="match status" value="1"/>
</dbReference>
<organism evidence="2 3">
    <name type="scientific">Actinoallomurus liliacearum</name>
    <dbReference type="NCBI Taxonomy" id="1080073"/>
    <lineage>
        <taxon>Bacteria</taxon>
        <taxon>Bacillati</taxon>
        <taxon>Actinomycetota</taxon>
        <taxon>Actinomycetes</taxon>
        <taxon>Streptosporangiales</taxon>
        <taxon>Thermomonosporaceae</taxon>
        <taxon>Actinoallomurus</taxon>
    </lineage>
</organism>
<evidence type="ECO:0000313" key="2">
    <source>
        <dbReference type="EMBL" id="GAA4608024.1"/>
    </source>
</evidence>
<dbReference type="Proteomes" id="UP001500212">
    <property type="component" value="Unassembled WGS sequence"/>
</dbReference>
<feature type="domain" description="Methyltransferase" evidence="1">
    <location>
        <begin position="47"/>
        <end position="141"/>
    </location>
</feature>
<keyword evidence="2" id="KW-0489">Methyltransferase</keyword>
<keyword evidence="2" id="KW-0808">Transferase</keyword>